<evidence type="ECO:0000256" key="2">
    <source>
        <dbReference type="ARBA" id="ARBA00023002"/>
    </source>
</evidence>
<feature type="region of interest" description="Disordered" evidence="4">
    <location>
        <begin position="146"/>
        <end position="172"/>
    </location>
</feature>
<dbReference type="Pfam" id="PF07847">
    <property type="entry name" value="PCO_ADO"/>
    <property type="match status" value="1"/>
</dbReference>
<protein>
    <submittedName>
        <fullName evidence="5">Uncharacterized protein</fullName>
    </submittedName>
</protein>
<accession>A0A0L0G476</accession>
<dbReference type="Proteomes" id="UP000054560">
    <property type="component" value="Unassembled WGS sequence"/>
</dbReference>
<dbReference type="InterPro" id="IPR012864">
    <property type="entry name" value="PCO/ADO"/>
</dbReference>
<evidence type="ECO:0000256" key="3">
    <source>
        <dbReference type="ARBA" id="ARBA00023004"/>
    </source>
</evidence>
<evidence type="ECO:0000313" key="5">
    <source>
        <dbReference type="EMBL" id="KNC83669.1"/>
    </source>
</evidence>
<keyword evidence="3" id="KW-0408">Iron</keyword>
<organism evidence="5 6">
    <name type="scientific">Sphaeroforma arctica JP610</name>
    <dbReference type="NCBI Taxonomy" id="667725"/>
    <lineage>
        <taxon>Eukaryota</taxon>
        <taxon>Ichthyosporea</taxon>
        <taxon>Ichthyophonida</taxon>
        <taxon>Sphaeroforma</taxon>
    </lineage>
</organism>
<dbReference type="GeneID" id="25904605"/>
<dbReference type="EMBL" id="KQ241817">
    <property type="protein sequence ID" value="KNC83669.1"/>
    <property type="molecule type" value="Genomic_DNA"/>
</dbReference>
<dbReference type="GO" id="GO:0016702">
    <property type="term" value="F:oxidoreductase activity, acting on single donors with incorporation of molecular oxygen, incorporation of two atoms of oxygen"/>
    <property type="evidence" value="ECO:0007669"/>
    <property type="project" value="InterPro"/>
</dbReference>
<dbReference type="RefSeq" id="XP_014157571.1">
    <property type="nucleotide sequence ID" value="XM_014302096.1"/>
</dbReference>
<dbReference type="AlphaFoldDB" id="A0A0L0G476"/>
<dbReference type="OrthoDB" id="271433at2759"/>
<evidence type="ECO:0000256" key="1">
    <source>
        <dbReference type="ARBA" id="ARBA00022723"/>
    </source>
</evidence>
<keyword evidence="2" id="KW-0560">Oxidoreductase</keyword>
<reference evidence="5 6" key="1">
    <citation type="submission" date="2011-02" db="EMBL/GenBank/DDBJ databases">
        <title>The Genome Sequence of Sphaeroforma arctica JP610.</title>
        <authorList>
            <consortium name="The Broad Institute Genome Sequencing Platform"/>
            <person name="Russ C."/>
            <person name="Cuomo C."/>
            <person name="Young S.K."/>
            <person name="Zeng Q."/>
            <person name="Gargeya S."/>
            <person name="Alvarado L."/>
            <person name="Berlin A."/>
            <person name="Chapman S.B."/>
            <person name="Chen Z."/>
            <person name="Freedman E."/>
            <person name="Gellesch M."/>
            <person name="Goldberg J."/>
            <person name="Griggs A."/>
            <person name="Gujja S."/>
            <person name="Heilman E."/>
            <person name="Heiman D."/>
            <person name="Howarth C."/>
            <person name="Mehta T."/>
            <person name="Neiman D."/>
            <person name="Pearson M."/>
            <person name="Roberts A."/>
            <person name="Saif S."/>
            <person name="Shea T."/>
            <person name="Shenoy N."/>
            <person name="Sisk P."/>
            <person name="Stolte C."/>
            <person name="Sykes S."/>
            <person name="White J."/>
            <person name="Yandava C."/>
            <person name="Burger G."/>
            <person name="Gray M.W."/>
            <person name="Holland P.W.H."/>
            <person name="King N."/>
            <person name="Lang F.B.F."/>
            <person name="Roger A.J."/>
            <person name="Ruiz-Trillo I."/>
            <person name="Haas B."/>
            <person name="Nusbaum C."/>
            <person name="Birren B."/>
        </authorList>
    </citation>
    <scope>NUCLEOTIDE SEQUENCE [LARGE SCALE GENOMIC DNA]</scope>
    <source>
        <strain evidence="5 6">JP610</strain>
    </source>
</reference>
<evidence type="ECO:0000256" key="4">
    <source>
        <dbReference type="SAM" id="MobiDB-lite"/>
    </source>
</evidence>
<sequence>MQCLLVTLYYYVCLIYVGRVDQLHSSLLTRFEPPLRCVEAGGEYIINGDINLDNDTNIRIVRPISGNIHELYAVTDTAFLDVLGPPYEEGVRDCHYYRDLGRREVVKAAAEHTTDTQKCRTTQIFSLWSPAHVAGNTSSISADEITSGGDEITRGDDAIVSGEDRPEDGESGQRYRYLANVDDGDFVCRSTPYIGYRPKVDNC</sequence>
<proteinExistence type="predicted"/>
<keyword evidence="6" id="KW-1185">Reference proteome</keyword>
<name>A0A0L0G476_9EUKA</name>
<dbReference type="GO" id="GO:0046872">
    <property type="term" value="F:metal ion binding"/>
    <property type="evidence" value="ECO:0007669"/>
    <property type="project" value="UniProtKB-KW"/>
</dbReference>
<evidence type="ECO:0000313" key="6">
    <source>
        <dbReference type="Proteomes" id="UP000054560"/>
    </source>
</evidence>
<keyword evidence="1" id="KW-0479">Metal-binding</keyword>
<gene>
    <name evidence="5" type="ORF">SARC_04101</name>
</gene>